<sequence length="316" mass="32469">MEAEHPRPRRLLVHLTDLHLLASGLLAGAVDPAARLREALAALEGSGLRPDALVLTGDLAHDGEPAAYRLLRELVDPLAARLGAEVVWGIGNHDDRAAFGEILLGEDPPAPGPVDRVHRIGGLRVLALDTTVPGAHHGGLTEGQLAWLAAQLAEPAPEGTVLAMHHAPLPCVQDLAVRVELRGQRALAAVLRGTDVRAILGGHLHHSGFGTFAGIPVSVSGGTCYTQDLLVPVGGQRAQDGGQGLHLVHVYEDTVLHSPVPLGPWPSVGAVLGPEEAAVKLAAADLSFPGDGPVLPGTAGVPVRGPAAAVSSPRAP</sequence>
<evidence type="ECO:0000256" key="4">
    <source>
        <dbReference type="ARBA" id="ARBA00025742"/>
    </source>
</evidence>
<dbReference type="Pfam" id="PF00149">
    <property type="entry name" value="Metallophos"/>
    <property type="match status" value="1"/>
</dbReference>
<protein>
    <submittedName>
        <fullName evidence="6">3',5'-cyclic adenosine monophosphate phosphodiesterase CpdA</fullName>
    </submittedName>
</protein>
<keyword evidence="2" id="KW-0378">Hydrolase</keyword>
<keyword evidence="1" id="KW-0479">Metal-binding</keyword>
<dbReference type="InterPro" id="IPR026575">
    <property type="entry name" value="GpdQ/CpdA-like"/>
</dbReference>
<evidence type="ECO:0000259" key="5">
    <source>
        <dbReference type="Pfam" id="PF00149"/>
    </source>
</evidence>
<dbReference type="GO" id="GO:0046872">
    <property type="term" value="F:metal ion binding"/>
    <property type="evidence" value="ECO:0007669"/>
    <property type="project" value="UniProtKB-KW"/>
</dbReference>
<dbReference type="Proteomes" id="UP000638848">
    <property type="component" value="Unassembled WGS sequence"/>
</dbReference>
<feature type="domain" description="Calcineurin-like phosphoesterase" evidence="5">
    <location>
        <begin position="13"/>
        <end position="206"/>
    </location>
</feature>
<dbReference type="InterPro" id="IPR004843">
    <property type="entry name" value="Calcineurin-like_PHP"/>
</dbReference>
<proteinExistence type="inferred from homology"/>
<dbReference type="RefSeq" id="WP_229741922.1">
    <property type="nucleotide sequence ID" value="NZ_BMEQ01000024.1"/>
</dbReference>
<organism evidence="6 7">
    <name type="scientific">Kocuria dechangensis</name>
    <dbReference type="NCBI Taxonomy" id="1176249"/>
    <lineage>
        <taxon>Bacteria</taxon>
        <taxon>Bacillati</taxon>
        <taxon>Actinomycetota</taxon>
        <taxon>Actinomycetes</taxon>
        <taxon>Micrococcales</taxon>
        <taxon>Micrococcaceae</taxon>
        <taxon>Kocuria</taxon>
    </lineage>
</organism>
<accession>A0A917LZ21</accession>
<reference evidence="6" key="1">
    <citation type="journal article" date="2014" name="Int. J. Syst. Evol. Microbiol.">
        <title>Complete genome sequence of Corynebacterium casei LMG S-19264T (=DSM 44701T), isolated from a smear-ripened cheese.</title>
        <authorList>
            <consortium name="US DOE Joint Genome Institute (JGI-PGF)"/>
            <person name="Walter F."/>
            <person name="Albersmeier A."/>
            <person name="Kalinowski J."/>
            <person name="Ruckert C."/>
        </authorList>
    </citation>
    <scope>NUCLEOTIDE SEQUENCE</scope>
    <source>
        <strain evidence="6">CGMCC 1.12187</strain>
    </source>
</reference>
<name>A0A917LZ21_9MICC</name>
<dbReference type="Gene3D" id="3.60.21.10">
    <property type="match status" value="1"/>
</dbReference>
<dbReference type="InterPro" id="IPR029052">
    <property type="entry name" value="Metallo-depent_PP-like"/>
</dbReference>
<keyword evidence="7" id="KW-1185">Reference proteome</keyword>
<dbReference type="GO" id="GO:0004112">
    <property type="term" value="F:cyclic-nucleotide phosphodiesterase activity"/>
    <property type="evidence" value="ECO:0007669"/>
    <property type="project" value="InterPro"/>
</dbReference>
<comment type="similarity">
    <text evidence="4">Belongs to the cyclic nucleotide phosphodiesterase class-III family.</text>
</comment>
<evidence type="ECO:0000313" key="6">
    <source>
        <dbReference type="EMBL" id="GGG66610.1"/>
    </source>
</evidence>
<evidence type="ECO:0000256" key="3">
    <source>
        <dbReference type="ARBA" id="ARBA00023004"/>
    </source>
</evidence>
<gene>
    <name evidence="6" type="primary">cpdA</name>
    <name evidence="6" type="ORF">GCM10011374_33450</name>
</gene>
<dbReference type="PANTHER" id="PTHR42988">
    <property type="entry name" value="PHOSPHOHYDROLASE"/>
    <property type="match status" value="1"/>
</dbReference>
<dbReference type="EMBL" id="BMEQ01000024">
    <property type="protein sequence ID" value="GGG66610.1"/>
    <property type="molecule type" value="Genomic_DNA"/>
</dbReference>
<dbReference type="SUPFAM" id="SSF56300">
    <property type="entry name" value="Metallo-dependent phosphatases"/>
    <property type="match status" value="1"/>
</dbReference>
<dbReference type="CDD" id="cd07402">
    <property type="entry name" value="MPP_GpdQ"/>
    <property type="match status" value="1"/>
</dbReference>
<comment type="caution">
    <text evidence="6">The sequence shown here is derived from an EMBL/GenBank/DDBJ whole genome shotgun (WGS) entry which is preliminary data.</text>
</comment>
<reference evidence="6" key="2">
    <citation type="submission" date="2020-09" db="EMBL/GenBank/DDBJ databases">
        <authorList>
            <person name="Sun Q."/>
            <person name="Zhou Y."/>
        </authorList>
    </citation>
    <scope>NUCLEOTIDE SEQUENCE</scope>
    <source>
        <strain evidence="6">CGMCC 1.12187</strain>
    </source>
</reference>
<keyword evidence="3" id="KW-0408">Iron</keyword>
<evidence type="ECO:0000256" key="2">
    <source>
        <dbReference type="ARBA" id="ARBA00022801"/>
    </source>
</evidence>
<evidence type="ECO:0000256" key="1">
    <source>
        <dbReference type="ARBA" id="ARBA00022723"/>
    </source>
</evidence>
<dbReference type="AlphaFoldDB" id="A0A917LZ21"/>
<evidence type="ECO:0000313" key="7">
    <source>
        <dbReference type="Proteomes" id="UP000638848"/>
    </source>
</evidence>
<dbReference type="InterPro" id="IPR050884">
    <property type="entry name" value="CNP_phosphodiesterase-III"/>
</dbReference>
<dbReference type="PANTHER" id="PTHR42988:SF2">
    <property type="entry name" value="CYCLIC NUCLEOTIDE PHOSPHODIESTERASE CBUA0032-RELATED"/>
    <property type="match status" value="1"/>
</dbReference>